<evidence type="ECO:0000313" key="2">
    <source>
        <dbReference type="Proteomes" id="UP000323594"/>
    </source>
</evidence>
<dbReference type="AlphaFoldDB" id="A0AAE6IW44"/>
<accession>A0AAE6IW44</accession>
<proteinExistence type="predicted"/>
<dbReference type="RefSeq" id="WP_148879351.1">
    <property type="nucleotide sequence ID" value="NZ_CP042813.1"/>
</dbReference>
<protein>
    <submittedName>
        <fullName evidence="1">Uncharacterized protein</fullName>
    </submittedName>
</protein>
<gene>
    <name evidence="1" type="ORF">FUT82_16650</name>
</gene>
<dbReference type="Proteomes" id="UP000323594">
    <property type="component" value="Chromosome"/>
</dbReference>
<dbReference type="EMBL" id="CP042817">
    <property type="protein sequence ID" value="QEJ99459.1"/>
    <property type="molecule type" value="Genomic_DNA"/>
</dbReference>
<organism evidence="1 2">
    <name type="scientific">Treponema phagedenis</name>
    <dbReference type="NCBI Taxonomy" id="162"/>
    <lineage>
        <taxon>Bacteria</taxon>
        <taxon>Pseudomonadati</taxon>
        <taxon>Spirochaetota</taxon>
        <taxon>Spirochaetia</taxon>
        <taxon>Spirochaetales</taxon>
        <taxon>Treponemataceae</taxon>
        <taxon>Treponema</taxon>
    </lineage>
</organism>
<reference evidence="1 2" key="1">
    <citation type="submission" date="2019-08" db="EMBL/GenBank/DDBJ databases">
        <authorList>
            <person name="Kuhnert P."/>
        </authorList>
    </citation>
    <scope>NUCLEOTIDE SEQUENCE [LARGE SCALE GENOMIC DNA]</scope>
    <source>
        <strain evidence="1 2">B36.5</strain>
    </source>
</reference>
<evidence type="ECO:0000313" key="1">
    <source>
        <dbReference type="EMBL" id="QEJ99459.1"/>
    </source>
</evidence>
<sequence length="145" mass="15847">MINGLIYDFESIKLMLPTGLILGCESVEYSDEKNDEVICGTNNLPLGIGRGEWKGTCKLELQRFEYDKLNIFAAASGGFYNMPPIPVVASYGNMGQVPVTDVLLVHFTKRDFKGSKGDTSLNVTIEGAQTIPMNSDGVMAFVPFL</sequence>
<name>A0AAE6IW44_TREPH</name>